<keyword evidence="2" id="KW-1185">Reference proteome</keyword>
<name>A0A7G9WJZ4_9FIRM</name>
<dbReference type="RefSeq" id="WP_212508076.1">
    <property type="nucleotide sequence ID" value="NZ_CP060696.1"/>
</dbReference>
<evidence type="ECO:0008006" key="3">
    <source>
        <dbReference type="Google" id="ProtNLM"/>
    </source>
</evidence>
<organism evidence="1 2">
    <name type="scientific">Caproicibacterium amylolyticum</name>
    <dbReference type="NCBI Taxonomy" id="2766537"/>
    <lineage>
        <taxon>Bacteria</taxon>
        <taxon>Bacillati</taxon>
        <taxon>Bacillota</taxon>
        <taxon>Clostridia</taxon>
        <taxon>Eubacteriales</taxon>
        <taxon>Oscillospiraceae</taxon>
        <taxon>Caproicibacterium</taxon>
    </lineage>
</organism>
<dbReference type="Proteomes" id="UP000516046">
    <property type="component" value="Chromosome"/>
</dbReference>
<dbReference type="AlphaFoldDB" id="A0A7G9WJZ4"/>
<dbReference type="KEGG" id="caml:H6X83_05135"/>
<accession>A0A7G9WJZ4</accession>
<evidence type="ECO:0000313" key="2">
    <source>
        <dbReference type="Proteomes" id="UP000516046"/>
    </source>
</evidence>
<gene>
    <name evidence="1" type="ORF">H6X83_05135</name>
</gene>
<dbReference type="EMBL" id="CP060696">
    <property type="protein sequence ID" value="QNO19006.1"/>
    <property type="molecule type" value="Genomic_DNA"/>
</dbReference>
<protein>
    <recommendedName>
        <fullName evidence="3">DUF3168 domain-containing protein</fullName>
    </recommendedName>
</protein>
<sequence length="132" mass="15195">MVDLTNAVYTYVKKAVLSVCPAALVVKPFQNQSTQFPYVTVQNVDFPEIEHTLDYGERKYSFTCQIEIYTKGGTAETTAMKIRSAIADSLENDLHMKCEFSGTMQNVSDTTIYRYVMRYSCRYDAYRNKIYS</sequence>
<evidence type="ECO:0000313" key="1">
    <source>
        <dbReference type="EMBL" id="QNO19006.1"/>
    </source>
</evidence>
<proteinExistence type="predicted"/>
<reference evidence="1 2" key="1">
    <citation type="submission" date="2020-08" db="EMBL/GenBank/DDBJ databases">
        <authorList>
            <person name="Ren C."/>
            <person name="Gu Y."/>
            <person name="Xu Y."/>
        </authorList>
    </citation>
    <scope>NUCLEOTIDE SEQUENCE [LARGE SCALE GENOMIC DNA]</scope>
    <source>
        <strain evidence="1 2">LBM18003</strain>
    </source>
</reference>